<keyword evidence="5" id="KW-1185">Reference proteome</keyword>
<comment type="caution">
    <text evidence="4">The sequence shown here is derived from an EMBL/GenBank/DDBJ whole genome shotgun (WGS) entry which is preliminary data.</text>
</comment>
<dbReference type="EMBL" id="BAABLX010000012">
    <property type="protein sequence ID" value="GAA4941326.1"/>
    <property type="molecule type" value="Genomic_DNA"/>
</dbReference>
<keyword evidence="1" id="KW-0808">Transferase</keyword>
<gene>
    <name evidence="4" type="ORF">GCM10025791_19700</name>
</gene>
<evidence type="ECO:0000256" key="2">
    <source>
        <dbReference type="ARBA" id="ARBA00023315"/>
    </source>
</evidence>
<dbReference type="CDD" id="cd04301">
    <property type="entry name" value="NAT_SF"/>
    <property type="match status" value="1"/>
</dbReference>
<accession>A0AAV3U1R7</accession>
<dbReference type="InterPro" id="IPR050832">
    <property type="entry name" value="Bact_Acetyltransf"/>
</dbReference>
<keyword evidence="2" id="KW-0012">Acyltransferase</keyword>
<evidence type="ECO:0000256" key="1">
    <source>
        <dbReference type="ARBA" id="ARBA00022679"/>
    </source>
</evidence>
<dbReference type="RefSeq" id="WP_345420929.1">
    <property type="nucleotide sequence ID" value="NZ_AP031496.1"/>
</dbReference>
<dbReference type="PANTHER" id="PTHR43877">
    <property type="entry name" value="AMINOALKYLPHOSPHONATE N-ACETYLTRANSFERASE-RELATED-RELATED"/>
    <property type="match status" value="1"/>
</dbReference>
<dbReference type="Pfam" id="PF00583">
    <property type="entry name" value="Acetyltransf_1"/>
    <property type="match status" value="1"/>
</dbReference>
<evidence type="ECO:0000313" key="5">
    <source>
        <dbReference type="Proteomes" id="UP001409585"/>
    </source>
</evidence>
<feature type="domain" description="N-acetyltransferase" evidence="3">
    <location>
        <begin position="3"/>
        <end position="149"/>
    </location>
</feature>
<dbReference type="AlphaFoldDB" id="A0AAV3U1R7"/>
<dbReference type="Proteomes" id="UP001409585">
    <property type="component" value="Unassembled WGS sequence"/>
</dbReference>
<dbReference type="InterPro" id="IPR016181">
    <property type="entry name" value="Acyl_CoA_acyltransferase"/>
</dbReference>
<protein>
    <submittedName>
        <fullName evidence="4">GNAT family N-acetyltransferase</fullName>
    </submittedName>
</protein>
<dbReference type="PROSITE" id="PS51186">
    <property type="entry name" value="GNAT"/>
    <property type="match status" value="1"/>
</dbReference>
<name>A0AAV3U1R7_9ALTE</name>
<dbReference type="InterPro" id="IPR000182">
    <property type="entry name" value="GNAT_dom"/>
</dbReference>
<evidence type="ECO:0000259" key="3">
    <source>
        <dbReference type="PROSITE" id="PS51186"/>
    </source>
</evidence>
<dbReference type="SUPFAM" id="SSF55729">
    <property type="entry name" value="Acyl-CoA N-acyltransferases (Nat)"/>
    <property type="match status" value="1"/>
</dbReference>
<sequence length="149" mass="17213">MSLLIRKGAAHDIDTLVAFNQAMAQETENKSLNETVLQKGVSQLIATPSMGFYLLAEQNNRIAGSLMVTEEWSDWRAARFWWIQSVYVAPQFRRQGIYSKLYREVQQLAEEQGDVCGLRLYVEKENTTAQKTYQALGMEENQYLMYETK</sequence>
<proteinExistence type="predicted"/>
<dbReference type="PANTHER" id="PTHR43877:SF2">
    <property type="entry name" value="AMINOALKYLPHOSPHONATE N-ACETYLTRANSFERASE-RELATED"/>
    <property type="match status" value="1"/>
</dbReference>
<dbReference type="GO" id="GO:0016747">
    <property type="term" value="F:acyltransferase activity, transferring groups other than amino-acyl groups"/>
    <property type="evidence" value="ECO:0007669"/>
    <property type="project" value="InterPro"/>
</dbReference>
<organism evidence="4 5">
    <name type="scientific">Halioxenophilus aromaticivorans</name>
    <dbReference type="NCBI Taxonomy" id="1306992"/>
    <lineage>
        <taxon>Bacteria</taxon>
        <taxon>Pseudomonadati</taxon>
        <taxon>Pseudomonadota</taxon>
        <taxon>Gammaproteobacteria</taxon>
        <taxon>Alteromonadales</taxon>
        <taxon>Alteromonadaceae</taxon>
        <taxon>Halioxenophilus</taxon>
    </lineage>
</organism>
<dbReference type="Gene3D" id="3.40.630.30">
    <property type="match status" value="1"/>
</dbReference>
<evidence type="ECO:0000313" key="4">
    <source>
        <dbReference type="EMBL" id="GAA4941326.1"/>
    </source>
</evidence>
<reference evidence="5" key="1">
    <citation type="journal article" date="2019" name="Int. J. Syst. Evol. Microbiol.">
        <title>The Global Catalogue of Microorganisms (GCM) 10K type strain sequencing project: providing services to taxonomists for standard genome sequencing and annotation.</title>
        <authorList>
            <consortium name="The Broad Institute Genomics Platform"/>
            <consortium name="The Broad Institute Genome Sequencing Center for Infectious Disease"/>
            <person name="Wu L."/>
            <person name="Ma J."/>
        </authorList>
    </citation>
    <scope>NUCLEOTIDE SEQUENCE [LARGE SCALE GENOMIC DNA]</scope>
    <source>
        <strain evidence="5">JCM 19134</strain>
    </source>
</reference>